<evidence type="ECO:0000256" key="3">
    <source>
        <dbReference type="ARBA" id="ARBA00022452"/>
    </source>
</evidence>
<accession>A0A7H4LW26</accession>
<organism evidence="9 10">
    <name type="scientific">Klebsiella michiganensis</name>
    <dbReference type="NCBI Taxonomy" id="1134687"/>
    <lineage>
        <taxon>Bacteria</taxon>
        <taxon>Pseudomonadati</taxon>
        <taxon>Pseudomonadota</taxon>
        <taxon>Gammaproteobacteria</taxon>
        <taxon>Enterobacterales</taxon>
        <taxon>Enterobacteriaceae</taxon>
        <taxon>Klebsiella/Raoultella group</taxon>
        <taxon>Klebsiella</taxon>
    </lineage>
</organism>
<evidence type="ECO:0000313" key="9">
    <source>
        <dbReference type="EMBL" id="STR40352.1"/>
    </source>
</evidence>
<evidence type="ECO:0000256" key="2">
    <source>
        <dbReference type="ARBA" id="ARBA00007539"/>
    </source>
</evidence>
<dbReference type="Pfam" id="PF00267">
    <property type="entry name" value="Porin_1"/>
    <property type="match status" value="1"/>
</dbReference>
<evidence type="ECO:0000256" key="1">
    <source>
        <dbReference type="ARBA" id="ARBA00004571"/>
    </source>
</evidence>
<dbReference type="InterPro" id="IPR023614">
    <property type="entry name" value="Porin_dom_sf"/>
</dbReference>
<dbReference type="GO" id="GO:0046930">
    <property type="term" value="C:pore complex"/>
    <property type="evidence" value="ECO:0007669"/>
    <property type="project" value="UniProtKB-KW"/>
</dbReference>
<keyword evidence="5" id="KW-0732">Signal</keyword>
<name>A0A7H4LW26_9ENTR</name>
<dbReference type="SUPFAM" id="SSF56935">
    <property type="entry name" value="Porins"/>
    <property type="match status" value="1"/>
</dbReference>
<dbReference type="InterPro" id="IPR001897">
    <property type="entry name" value="Porin_gammaproteobac"/>
</dbReference>
<evidence type="ECO:0000313" key="10">
    <source>
        <dbReference type="Proteomes" id="UP000255050"/>
    </source>
</evidence>
<dbReference type="Gene3D" id="2.40.160.10">
    <property type="entry name" value="Porin"/>
    <property type="match status" value="1"/>
</dbReference>
<dbReference type="PANTHER" id="PTHR34501">
    <property type="entry name" value="PROTEIN YDDL-RELATED"/>
    <property type="match status" value="1"/>
</dbReference>
<dbReference type="AlphaFoldDB" id="A0A7H4LW26"/>
<dbReference type="Proteomes" id="UP000255050">
    <property type="component" value="Unassembled WGS sequence"/>
</dbReference>
<evidence type="ECO:0000256" key="5">
    <source>
        <dbReference type="ARBA" id="ARBA00022729"/>
    </source>
</evidence>
<dbReference type="InterPro" id="IPR001702">
    <property type="entry name" value="Porin_Gram-ve"/>
</dbReference>
<keyword evidence="7" id="KW-0472">Membrane</keyword>
<keyword evidence="6" id="KW-0813">Transport</keyword>
<comment type="caution">
    <text evidence="9">The sequence shown here is derived from an EMBL/GenBank/DDBJ whole genome shotgun (WGS) entry which is preliminary data.</text>
</comment>
<protein>
    <submittedName>
        <fullName evidence="9">Outer membrane protein F</fullName>
    </submittedName>
</protein>
<comment type="subcellular location">
    <subcellularLocation>
        <location evidence="1">Cell outer membrane</location>
        <topology evidence="1">Multi-pass membrane protein</topology>
    </subcellularLocation>
</comment>
<reference evidence="9 10" key="1">
    <citation type="submission" date="2018-06" db="EMBL/GenBank/DDBJ databases">
        <authorList>
            <consortium name="Pathogen Informatics"/>
            <person name="Doyle S."/>
        </authorList>
    </citation>
    <scope>NUCLEOTIDE SEQUENCE [LARGE SCALE GENOMIC DNA]</scope>
    <source>
        <strain evidence="9 10">NCTC11694</strain>
    </source>
</reference>
<keyword evidence="3" id="KW-1134">Transmembrane beta strand</keyword>
<dbReference type="PANTHER" id="PTHR34501:SF8">
    <property type="entry name" value="OUTER MEMBRANE PORIN N-RELATED"/>
    <property type="match status" value="1"/>
</dbReference>
<comment type="similarity">
    <text evidence="2">Belongs to the Gram-negative porin family.</text>
</comment>
<keyword evidence="6" id="KW-0626">Porin</keyword>
<evidence type="ECO:0000256" key="7">
    <source>
        <dbReference type="ARBA" id="ARBA00023136"/>
    </source>
</evidence>
<keyword evidence="4" id="KW-0812">Transmembrane</keyword>
<dbReference type="PRINTS" id="PR00182">
    <property type="entry name" value="ECOLNEIPORIN"/>
</dbReference>
<keyword evidence="6" id="KW-0406">Ion transport</keyword>
<evidence type="ECO:0000256" key="8">
    <source>
        <dbReference type="ARBA" id="ARBA00023237"/>
    </source>
</evidence>
<dbReference type="PRINTS" id="PR00183">
    <property type="entry name" value="ECOLIPORIN"/>
</dbReference>
<dbReference type="EMBL" id="UGJR01000002">
    <property type="protein sequence ID" value="STR40352.1"/>
    <property type="molecule type" value="Genomic_DNA"/>
</dbReference>
<proteinExistence type="inferred from homology"/>
<evidence type="ECO:0000256" key="4">
    <source>
        <dbReference type="ARBA" id="ARBA00022692"/>
    </source>
</evidence>
<evidence type="ECO:0000256" key="6">
    <source>
        <dbReference type="ARBA" id="ARBA00023114"/>
    </source>
</evidence>
<gene>
    <name evidence="9" type="primary">ompC_1</name>
    <name evidence="9" type="ORF">NCTC11694_01506</name>
</gene>
<dbReference type="GO" id="GO:0034220">
    <property type="term" value="P:monoatomic ion transmembrane transport"/>
    <property type="evidence" value="ECO:0007669"/>
    <property type="project" value="InterPro"/>
</dbReference>
<dbReference type="InterPro" id="IPR050298">
    <property type="entry name" value="Gram-neg_bact_OMP"/>
</dbReference>
<dbReference type="GO" id="GO:0009279">
    <property type="term" value="C:cell outer membrane"/>
    <property type="evidence" value="ECO:0007669"/>
    <property type="project" value="UniProtKB-SubCell"/>
</dbReference>
<sequence length="366" mass="40178">MRVINNDEAQNSGSGNSCLLVAGAANAAEIYNKNGNKLDFYGKMVGEHVWTTNGDTSSDDTTYARIGLKGETQINDQLVGYGQWEYNMDASNVEGKQTTKTRLAFAGLKAGEYGSFDYGRNYGAIYDVEAATDMLVEWGGDGWSYTDNFMTARTNGVATYRNSDFFGLVDGLSFALQYQGKNDASSRDVKKQNGDGFSTAATYAFDNGIALSAGYANSNRSGDQKADRQGEKAEAWATSAKYDANNVYAAVMYSQTYNMTPENEGNYFANKTQNFEAVVQYQFDFGLRPSIGYVQTKGKDLRSRAGFSGGDADLVKYVEVGTWYYFNKNMNVYAAYKFNQLNDNDYTKAAGVATDDQAAVGIVYQF</sequence>
<dbReference type="CDD" id="cd00342">
    <property type="entry name" value="gram_neg_porins"/>
    <property type="match status" value="1"/>
</dbReference>
<dbReference type="GO" id="GO:0015288">
    <property type="term" value="F:porin activity"/>
    <property type="evidence" value="ECO:0007669"/>
    <property type="project" value="UniProtKB-KW"/>
</dbReference>
<keyword evidence="8" id="KW-0998">Cell outer membrane</keyword>
<dbReference type="InterPro" id="IPR033900">
    <property type="entry name" value="Gram_neg_porin_domain"/>
</dbReference>